<organism evidence="1 2">
    <name type="scientific">Rhizobium leguminosarum</name>
    <dbReference type="NCBI Taxonomy" id="384"/>
    <lineage>
        <taxon>Bacteria</taxon>
        <taxon>Pseudomonadati</taxon>
        <taxon>Pseudomonadota</taxon>
        <taxon>Alphaproteobacteria</taxon>
        <taxon>Hyphomicrobiales</taxon>
        <taxon>Rhizobiaceae</taxon>
        <taxon>Rhizobium/Agrobacterium group</taxon>
        <taxon>Rhizobium</taxon>
    </lineage>
</organism>
<gene>
    <name evidence="1" type="ORF">CUJ84_pRLN4000097</name>
</gene>
<geneLocation type="plasmid" evidence="2">
    <name>prln4</name>
</geneLocation>
<protein>
    <submittedName>
        <fullName evidence="1">Uncharacterized protein</fullName>
    </submittedName>
</protein>
<sequence length="91" mass="10386">MHQPTLVAGSLPVPVAEPTPETAIVSMHLVARPNMRCNGGDYSTNLLVIYKSTLDLPRYFRLTMEVVRYLAYISYCNVPRIVVFDSYFRVF</sequence>
<accession>A0A2K9ZHR3</accession>
<reference evidence="1 2" key="1">
    <citation type="submission" date="2017-11" db="EMBL/GenBank/DDBJ databases">
        <title>Complete genome of Rhizobium leguminosarum Norway, an ineffective micro-symbiont.</title>
        <authorList>
            <person name="Hoffrichter A."/>
            <person name="Liang J."/>
            <person name="Brachmann A."/>
            <person name="Marin M."/>
        </authorList>
    </citation>
    <scope>NUCLEOTIDE SEQUENCE [LARGE SCALE GENOMIC DNA]</scope>
    <source>
        <strain evidence="1 2">Norway</strain>
        <plasmid evidence="2">Plasmid prln4</plasmid>
    </source>
</reference>
<name>A0A2K9ZHR3_RHILE</name>
<evidence type="ECO:0000313" key="2">
    <source>
        <dbReference type="Proteomes" id="UP000238523"/>
    </source>
</evidence>
<dbReference type="AlphaFoldDB" id="A0A2K9ZHR3"/>
<dbReference type="Proteomes" id="UP000238523">
    <property type="component" value="Plasmid pRLN4"/>
</dbReference>
<proteinExistence type="predicted"/>
<keyword evidence="1" id="KW-0614">Plasmid</keyword>
<evidence type="ECO:0000313" key="1">
    <source>
        <dbReference type="EMBL" id="AUW47807.1"/>
    </source>
</evidence>
<dbReference type="EMBL" id="CP025016">
    <property type="protein sequence ID" value="AUW47807.1"/>
    <property type="molecule type" value="Genomic_DNA"/>
</dbReference>